<dbReference type="FunFam" id="3.30.200.20:FF:000178">
    <property type="entry name" value="serine/threonine-protein kinase PBS1-like"/>
    <property type="match status" value="1"/>
</dbReference>
<dbReference type="EC" id="2.7.11.1" evidence="19"/>
<dbReference type="Pfam" id="PF00069">
    <property type="entry name" value="Pkinase"/>
    <property type="match status" value="1"/>
</dbReference>
<gene>
    <name evidence="25" type="ORF">BUALT_Bualt08G0130300</name>
</gene>
<feature type="binding site" evidence="20">
    <location>
        <position position="515"/>
    </location>
    <ligand>
        <name>ATP</name>
        <dbReference type="ChEBI" id="CHEBI:30616"/>
    </ligand>
</feature>
<keyword evidence="5 21" id="KW-0812">Transmembrane</keyword>
<evidence type="ECO:0000256" key="11">
    <source>
        <dbReference type="ARBA" id="ARBA00022840"/>
    </source>
</evidence>
<dbReference type="InterPro" id="IPR017441">
    <property type="entry name" value="Protein_kinase_ATP_BS"/>
</dbReference>
<evidence type="ECO:0000256" key="19">
    <source>
        <dbReference type="PIRNR" id="PIRNR000641"/>
    </source>
</evidence>
<evidence type="ECO:0000256" key="8">
    <source>
        <dbReference type="ARBA" id="ARBA00022737"/>
    </source>
</evidence>
<keyword evidence="4 19" id="KW-0808">Transferase</keyword>
<dbReference type="Gene3D" id="2.90.10.10">
    <property type="entry name" value="Bulb-type lectin domain"/>
    <property type="match status" value="2"/>
</dbReference>
<evidence type="ECO:0000256" key="15">
    <source>
        <dbReference type="ARBA" id="ARBA00023170"/>
    </source>
</evidence>
<comment type="similarity">
    <text evidence="19">Belongs to the protein kinase superfamily. Ser/Thr protein kinase family.</text>
</comment>
<evidence type="ECO:0000256" key="21">
    <source>
        <dbReference type="SAM" id="Phobius"/>
    </source>
</evidence>
<dbReference type="InterPro" id="IPR001480">
    <property type="entry name" value="Bulb-type_lectin_dom"/>
</dbReference>
<evidence type="ECO:0000256" key="3">
    <source>
        <dbReference type="ARBA" id="ARBA00022527"/>
    </source>
</evidence>
<dbReference type="AlphaFoldDB" id="A0AAV6X7L3"/>
<dbReference type="SUPFAM" id="SSF56112">
    <property type="entry name" value="Protein kinase-like (PK-like)"/>
    <property type="match status" value="1"/>
</dbReference>
<evidence type="ECO:0000256" key="16">
    <source>
        <dbReference type="ARBA" id="ARBA00023180"/>
    </source>
</evidence>
<keyword evidence="9 19" id="KW-0547">Nucleotide-binding</keyword>
<feature type="chain" id="PRO_5043775869" description="Receptor-like serine/threonine-protein kinase" evidence="22">
    <location>
        <begin position="24"/>
        <end position="796"/>
    </location>
</feature>
<dbReference type="Pfam" id="PF00954">
    <property type="entry name" value="S_locus_glycop"/>
    <property type="match status" value="1"/>
</dbReference>
<keyword evidence="14" id="KW-1015">Disulfide bond</keyword>
<dbReference type="PROSITE" id="PS50927">
    <property type="entry name" value="BULB_LECTIN"/>
    <property type="match status" value="1"/>
</dbReference>
<evidence type="ECO:0000256" key="10">
    <source>
        <dbReference type="ARBA" id="ARBA00022777"/>
    </source>
</evidence>
<dbReference type="SMART" id="SM00108">
    <property type="entry name" value="B_lectin"/>
    <property type="match status" value="1"/>
</dbReference>
<dbReference type="GO" id="GO:0030246">
    <property type="term" value="F:carbohydrate binding"/>
    <property type="evidence" value="ECO:0007669"/>
    <property type="project" value="UniProtKB-KW"/>
</dbReference>
<dbReference type="InterPro" id="IPR000719">
    <property type="entry name" value="Prot_kinase_dom"/>
</dbReference>
<evidence type="ECO:0000256" key="20">
    <source>
        <dbReference type="PROSITE-ProRule" id="PRU10141"/>
    </source>
</evidence>
<evidence type="ECO:0000256" key="13">
    <source>
        <dbReference type="ARBA" id="ARBA00023136"/>
    </source>
</evidence>
<feature type="domain" description="Protein kinase" evidence="23">
    <location>
        <begin position="487"/>
        <end position="765"/>
    </location>
</feature>
<evidence type="ECO:0000256" key="5">
    <source>
        <dbReference type="ARBA" id="ARBA00022692"/>
    </source>
</evidence>
<dbReference type="InterPro" id="IPR036426">
    <property type="entry name" value="Bulb-type_lectin_dom_sf"/>
</dbReference>
<dbReference type="InterPro" id="IPR011009">
    <property type="entry name" value="Kinase-like_dom_sf"/>
</dbReference>
<dbReference type="PROSITE" id="PS50011">
    <property type="entry name" value="PROTEIN_KINASE_DOM"/>
    <property type="match status" value="1"/>
</dbReference>
<dbReference type="InterPro" id="IPR008271">
    <property type="entry name" value="Ser/Thr_kinase_AS"/>
</dbReference>
<dbReference type="FunFam" id="2.90.10.10:FF:000025">
    <property type="entry name" value="G-type lectin S-receptor-like serine/threonine-protein kinase"/>
    <property type="match status" value="1"/>
</dbReference>
<keyword evidence="16" id="KW-0325">Glycoprotein</keyword>
<sequence>MKLSKFSIFLPFFILLSAVTVIADDVFPGSTLYASNLQQSWNSPNRSFTLSFIQESENTYFASISYNGIPIWRAGGDRGGAVDSSAALRFLATGNLELVNGPSGSIVWQSNTSGLGVTTAALDDSGNFILRNGSFPIWTTFDHPTDTILPGQNFTVNHVLRCGSYSFHLSNTGEISLRWNNSIVYYTSSGINATDNSNLTLTSPSLSMQSVGLFSLFDQMLSSPIIMARDNDYGQVSNNSLRFVQLDCDGNMRIYSSSLNNGRGNRIVRWTAVSDQCQVFGYCGNFGVCSYDEVSFNPVCRCPSQNFDPIDRNDGRRGCRRTEEIQSCQTTVLALNNTMFLTYQPEINTDYFTASITACRSNCLTDTSCIASSSLADGSGVCYMKRSAFVSVYQSPTLTTTSFVKVCEPAEPNRPISSNDKKSDAMKIAVVVLGITLVLVILLSVCLWLYRRSRPQYDSLLSQYTFSDYASGVPVQFSHKELQKATKGYKEKLGEGGFGSVYRGVLPNKIVIAVKQLEGIGQGEKQFRMEVAAISTTHHLNLVKLIGFCSEGRHRLLVYEFMKNGSLESFLFDYSSSDKKALNWAHRYSVAVGTAKGITYLHEECRDCILHCDIKPENILLDDNYNARISDFGLAKMLNFNDHKHRRSLMTVRGTRGYLAPEWAANLAITSKADVYSFGMVLLEMVSGRRNFEVSSETNHRKFSVWAYEEFEKGNVRCILDKRLLEGDMDMVQVMRVIQVSFWCIQEQPGRRPTMGKVVQMLEGIADIHKPPPPVVVVDASVVQIAPAISSSLDLE</sequence>
<keyword evidence="7" id="KW-0430">Lectin</keyword>
<dbReference type="InterPro" id="IPR024171">
    <property type="entry name" value="SRK-like_kinase"/>
</dbReference>
<evidence type="ECO:0000256" key="7">
    <source>
        <dbReference type="ARBA" id="ARBA00022734"/>
    </source>
</evidence>
<dbReference type="PROSITE" id="PS00108">
    <property type="entry name" value="PROTEIN_KINASE_ST"/>
    <property type="match status" value="1"/>
</dbReference>
<keyword evidence="11 19" id="KW-0067">ATP-binding</keyword>
<dbReference type="GO" id="GO:0005524">
    <property type="term" value="F:ATP binding"/>
    <property type="evidence" value="ECO:0007669"/>
    <property type="project" value="UniProtKB-UniRule"/>
</dbReference>
<evidence type="ECO:0000259" key="24">
    <source>
        <dbReference type="PROSITE" id="PS50927"/>
    </source>
</evidence>
<comment type="caution">
    <text evidence="25">The sequence shown here is derived from an EMBL/GenBank/DDBJ whole genome shotgun (WGS) entry which is preliminary data.</text>
</comment>
<dbReference type="Proteomes" id="UP000826271">
    <property type="component" value="Unassembled WGS sequence"/>
</dbReference>
<dbReference type="GO" id="GO:0004674">
    <property type="term" value="F:protein serine/threonine kinase activity"/>
    <property type="evidence" value="ECO:0007669"/>
    <property type="project" value="UniProtKB-KW"/>
</dbReference>
<dbReference type="FunFam" id="1.10.510.10:FF:000384">
    <property type="entry name" value="G-type lectin S-receptor-like serine/threonine-protein kinase"/>
    <property type="match status" value="1"/>
</dbReference>
<comment type="subcellular location">
    <subcellularLocation>
        <location evidence="1">Cell membrane</location>
        <topology evidence="1">Single-pass type I membrane protein</topology>
    </subcellularLocation>
</comment>
<keyword evidence="8" id="KW-0677">Repeat</keyword>
<evidence type="ECO:0000256" key="22">
    <source>
        <dbReference type="SAM" id="SignalP"/>
    </source>
</evidence>
<keyword evidence="15" id="KW-0675">Receptor</keyword>
<dbReference type="PIRSF" id="PIRSF000641">
    <property type="entry name" value="SRK"/>
    <property type="match status" value="1"/>
</dbReference>
<dbReference type="SMART" id="SM00220">
    <property type="entry name" value="S_TKc"/>
    <property type="match status" value="1"/>
</dbReference>
<evidence type="ECO:0000313" key="26">
    <source>
        <dbReference type="Proteomes" id="UP000826271"/>
    </source>
</evidence>
<dbReference type="InterPro" id="IPR000858">
    <property type="entry name" value="S_locus_glycoprot_dom"/>
</dbReference>
<dbReference type="GO" id="GO:0048544">
    <property type="term" value="P:recognition of pollen"/>
    <property type="evidence" value="ECO:0007669"/>
    <property type="project" value="InterPro"/>
</dbReference>
<evidence type="ECO:0000256" key="12">
    <source>
        <dbReference type="ARBA" id="ARBA00022989"/>
    </source>
</evidence>
<dbReference type="FunFam" id="2.90.10.10:FF:000016">
    <property type="entry name" value="G-type lectin S-receptor-like serine/threonine-protein kinase"/>
    <property type="match status" value="1"/>
</dbReference>
<accession>A0AAV6X7L3</accession>
<dbReference type="PANTHER" id="PTHR47974:SF9">
    <property type="entry name" value="RECEPTOR-LIKE SERINE_THREONINE-PROTEIN KINASE"/>
    <property type="match status" value="1"/>
</dbReference>
<evidence type="ECO:0000256" key="14">
    <source>
        <dbReference type="ARBA" id="ARBA00023157"/>
    </source>
</evidence>
<dbReference type="CDD" id="cd00028">
    <property type="entry name" value="B_lectin"/>
    <property type="match status" value="1"/>
</dbReference>
<reference evidence="25" key="1">
    <citation type="submission" date="2019-10" db="EMBL/GenBank/DDBJ databases">
        <authorList>
            <person name="Zhang R."/>
            <person name="Pan Y."/>
            <person name="Wang J."/>
            <person name="Ma R."/>
            <person name="Yu S."/>
        </authorList>
    </citation>
    <scope>NUCLEOTIDE SEQUENCE</scope>
    <source>
        <strain evidence="25">LA-IB0</strain>
        <tissue evidence="25">Leaf</tissue>
    </source>
</reference>
<evidence type="ECO:0000256" key="4">
    <source>
        <dbReference type="ARBA" id="ARBA00022679"/>
    </source>
</evidence>
<dbReference type="Pfam" id="PF01453">
    <property type="entry name" value="B_lectin"/>
    <property type="match status" value="1"/>
</dbReference>
<keyword evidence="3 19" id="KW-0723">Serine/threonine-protein kinase</keyword>
<feature type="transmembrane region" description="Helical" evidence="21">
    <location>
        <begin position="428"/>
        <end position="450"/>
    </location>
</feature>
<evidence type="ECO:0000256" key="18">
    <source>
        <dbReference type="ARBA" id="ARBA00048679"/>
    </source>
</evidence>
<dbReference type="SUPFAM" id="SSF51110">
    <property type="entry name" value="alpha-D-mannose-specific plant lectins"/>
    <property type="match status" value="1"/>
</dbReference>
<dbReference type="Gene3D" id="1.10.510.10">
    <property type="entry name" value="Transferase(Phosphotransferase) domain 1"/>
    <property type="match status" value="1"/>
</dbReference>
<dbReference type="GO" id="GO:0005886">
    <property type="term" value="C:plasma membrane"/>
    <property type="evidence" value="ECO:0007669"/>
    <property type="project" value="UniProtKB-SubCell"/>
</dbReference>
<organism evidence="25 26">
    <name type="scientific">Buddleja alternifolia</name>
    <dbReference type="NCBI Taxonomy" id="168488"/>
    <lineage>
        <taxon>Eukaryota</taxon>
        <taxon>Viridiplantae</taxon>
        <taxon>Streptophyta</taxon>
        <taxon>Embryophyta</taxon>
        <taxon>Tracheophyta</taxon>
        <taxon>Spermatophyta</taxon>
        <taxon>Magnoliopsida</taxon>
        <taxon>eudicotyledons</taxon>
        <taxon>Gunneridae</taxon>
        <taxon>Pentapetalae</taxon>
        <taxon>asterids</taxon>
        <taxon>lamiids</taxon>
        <taxon>Lamiales</taxon>
        <taxon>Scrophulariaceae</taxon>
        <taxon>Buddlejeae</taxon>
        <taxon>Buddleja</taxon>
    </lineage>
</organism>
<dbReference type="PANTHER" id="PTHR47974">
    <property type="entry name" value="OS07G0415500 PROTEIN"/>
    <property type="match status" value="1"/>
</dbReference>
<evidence type="ECO:0000256" key="1">
    <source>
        <dbReference type="ARBA" id="ARBA00004251"/>
    </source>
</evidence>
<evidence type="ECO:0000256" key="17">
    <source>
        <dbReference type="ARBA" id="ARBA00047899"/>
    </source>
</evidence>
<evidence type="ECO:0000259" key="23">
    <source>
        <dbReference type="PROSITE" id="PS50011"/>
    </source>
</evidence>
<comment type="catalytic activity">
    <reaction evidence="17 19">
        <text>L-threonyl-[protein] + ATP = O-phospho-L-threonyl-[protein] + ADP + H(+)</text>
        <dbReference type="Rhea" id="RHEA:46608"/>
        <dbReference type="Rhea" id="RHEA-COMP:11060"/>
        <dbReference type="Rhea" id="RHEA-COMP:11605"/>
        <dbReference type="ChEBI" id="CHEBI:15378"/>
        <dbReference type="ChEBI" id="CHEBI:30013"/>
        <dbReference type="ChEBI" id="CHEBI:30616"/>
        <dbReference type="ChEBI" id="CHEBI:61977"/>
        <dbReference type="ChEBI" id="CHEBI:456216"/>
        <dbReference type="EC" id="2.7.11.1"/>
    </reaction>
</comment>
<comment type="catalytic activity">
    <reaction evidence="18 19">
        <text>L-seryl-[protein] + ATP = O-phospho-L-seryl-[protein] + ADP + H(+)</text>
        <dbReference type="Rhea" id="RHEA:17989"/>
        <dbReference type="Rhea" id="RHEA-COMP:9863"/>
        <dbReference type="Rhea" id="RHEA-COMP:11604"/>
        <dbReference type="ChEBI" id="CHEBI:15378"/>
        <dbReference type="ChEBI" id="CHEBI:29999"/>
        <dbReference type="ChEBI" id="CHEBI:30616"/>
        <dbReference type="ChEBI" id="CHEBI:83421"/>
        <dbReference type="ChEBI" id="CHEBI:456216"/>
        <dbReference type="EC" id="2.7.11.1"/>
    </reaction>
</comment>
<keyword evidence="12 21" id="KW-1133">Transmembrane helix</keyword>
<evidence type="ECO:0000256" key="2">
    <source>
        <dbReference type="ARBA" id="ARBA00022475"/>
    </source>
</evidence>
<keyword evidence="10 19" id="KW-0418">Kinase</keyword>
<feature type="signal peptide" evidence="22">
    <location>
        <begin position="1"/>
        <end position="23"/>
    </location>
</feature>
<feature type="domain" description="Bulb-type lectin" evidence="24">
    <location>
        <begin position="23"/>
        <end position="143"/>
    </location>
</feature>
<name>A0AAV6X7L3_9LAMI</name>
<dbReference type="EMBL" id="WHWC01000008">
    <property type="protein sequence ID" value="KAG8378369.1"/>
    <property type="molecule type" value="Genomic_DNA"/>
</dbReference>
<keyword evidence="26" id="KW-1185">Reference proteome</keyword>
<keyword evidence="2" id="KW-1003">Cell membrane</keyword>
<protein>
    <recommendedName>
        <fullName evidence="19">Receptor-like serine/threonine-protein kinase</fullName>
        <ecNumber evidence="19">2.7.11.1</ecNumber>
    </recommendedName>
</protein>
<keyword evidence="13 21" id="KW-0472">Membrane</keyword>
<evidence type="ECO:0000256" key="9">
    <source>
        <dbReference type="ARBA" id="ARBA00022741"/>
    </source>
</evidence>
<proteinExistence type="inferred from homology"/>
<dbReference type="Gene3D" id="3.30.200.20">
    <property type="entry name" value="Phosphorylase Kinase, domain 1"/>
    <property type="match status" value="1"/>
</dbReference>
<evidence type="ECO:0000256" key="6">
    <source>
        <dbReference type="ARBA" id="ARBA00022729"/>
    </source>
</evidence>
<keyword evidence="6 22" id="KW-0732">Signal</keyword>
<dbReference type="PROSITE" id="PS00107">
    <property type="entry name" value="PROTEIN_KINASE_ATP"/>
    <property type="match status" value="1"/>
</dbReference>
<dbReference type="CDD" id="cd14066">
    <property type="entry name" value="STKc_IRAK"/>
    <property type="match status" value="1"/>
</dbReference>
<evidence type="ECO:0000313" key="25">
    <source>
        <dbReference type="EMBL" id="KAG8378369.1"/>
    </source>
</evidence>